<evidence type="ECO:0000256" key="8">
    <source>
        <dbReference type="SAM" id="Phobius"/>
    </source>
</evidence>
<dbReference type="InterPro" id="IPR036396">
    <property type="entry name" value="Cyt_P450_sf"/>
</dbReference>
<feature type="region of interest" description="Disordered" evidence="7">
    <location>
        <begin position="515"/>
        <end position="540"/>
    </location>
</feature>
<dbReference type="InterPro" id="IPR001128">
    <property type="entry name" value="Cyt_P450"/>
</dbReference>
<reference evidence="9 10" key="1">
    <citation type="submission" date="2019-07" db="EMBL/GenBank/DDBJ databases">
        <title>De Novo Assembly of kiwifruit Actinidia rufa.</title>
        <authorList>
            <person name="Sugita-Konishi S."/>
            <person name="Sato K."/>
            <person name="Mori E."/>
            <person name="Abe Y."/>
            <person name="Kisaki G."/>
            <person name="Hamano K."/>
            <person name="Suezawa K."/>
            <person name="Otani M."/>
            <person name="Fukuda T."/>
            <person name="Manabe T."/>
            <person name="Gomi K."/>
            <person name="Tabuchi M."/>
            <person name="Akimitsu K."/>
            <person name="Kataoka I."/>
        </authorList>
    </citation>
    <scope>NUCLEOTIDE SEQUENCE [LARGE SCALE GENOMIC DNA]</scope>
    <source>
        <strain evidence="10">cv. Fuchu</strain>
    </source>
</reference>
<name>A0A7J0EI17_9ERIC</name>
<dbReference type="Proteomes" id="UP000585474">
    <property type="component" value="Unassembled WGS sequence"/>
</dbReference>
<comment type="caution">
    <text evidence="9">The sequence shown here is derived from an EMBL/GenBank/DDBJ whole genome shotgun (WGS) entry which is preliminary data.</text>
</comment>
<keyword evidence="5" id="KW-0408">Iron</keyword>
<dbReference type="Gene3D" id="1.10.630.10">
    <property type="entry name" value="Cytochrome P450"/>
    <property type="match status" value="1"/>
</dbReference>
<dbReference type="PANTHER" id="PTHR47947:SF39">
    <property type="entry name" value="CYTOCHROME P450"/>
    <property type="match status" value="1"/>
</dbReference>
<gene>
    <name evidence="9" type="ORF">Acr_04g0008560</name>
</gene>
<dbReference type="GO" id="GO:0004497">
    <property type="term" value="F:monooxygenase activity"/>
    <property type="evidence" value="ECO:0007669"/>
    <property type="project" value="UniProtKB-KW"/>
</dbReference>
<dbReference type="PRINTS" id="PR00385">
    <property type="entry name" value="P450"/>
</dbReference>
<dbReference type="FunFam" id="1.10.630.10:FF:000026">
    <property type="entry name" value="Cytochrome P450 82C4"/>
    <property type="match status" value="1"/>
</dbReference>
<evidence type="ECO:0000313" key="9">
    <source>
        <dbReference type="EMBL" id="GFY86118.1"/>
    </source>
</evidence>
<keyword evidence="2" id="KW-0349">Heme</keyword>
<accession>A0A7J0EI17</accession>
<keyword evidence="8" id="KW-0812">Transmembrane</keyword>
<dbReference type="SUPFAM" id="SSF48264">
    <property type="entry name" value="Cytochrome P450"/>
    <property type="match status" value="1"/>
</dbReference>
<dbReference type="GO" id="GO:0005506">
    <property type="term" value="F:iron ion binding"/>
    <property type="evidence" value="ECO:0007669"/>
    <property type="project" value="InterPro"/>
</dbReference>
<evidence type="ECO:0000256" key="4">
    <source>
        <dbReference type="ARBA" id="ARBA00023002"/>
    </source>
</evidence>
<sequence length="651" mass="73211">MENFLLPQANTSIALFTLSLVFFYYLSKTITSKYKSPKNSPPPQAGGAWPIIGHLHQLRGSQLPHMTLAAMADKHGPIFTLRLGIHRAVVVSNSEIAKECFTTHDVAVSSRPKFAASQHLGYNCAMFGFSPYGAYWRELRKIISVEFLATRRLELLKHVRVSETETSIKELYKLWREKKDSSGHVLVEMKQWFADLTLNVAVRMVAGKRFFGAGGGDEEEGRRCQKAFREFFYFWGLFLASDTVPFLRWLDLGGHEKAMKETGKEMDTIVSGWLEEHRRERATGVAKADEDFMDVMLTILEGADLGRYDVNTVNKATCLGLISGGADSTTVMLTWALSLLMNNRHVLKKAQEELDFHVGNERQLDESDIAKLAYLQAIVKETLRLYPAAPLSGVREFTEDCTVCGYHIPKGTRLMVNLWKIQRDPTIWADPSEFRPERLLHGFGLSTPGTGPVDMTESAGLTNMKATPLEVLIAPRLASNLYEAQMFLVIPVVVEIWASNQQSILLDILGTEPRTIKGRPAQTNRNKGPGRGRSKPLRRDDQTKAMTAGFWKILMEINQAKYSTSPIGEEKTALWLWASSDEYSDGGSGELSGDDLARFHGLVLPWSREFGDSVWHSNVEMEHRINVWRCPLSPLGRGTWILIGEYSTPHQ</sequence>
<dbReference type="Pfam" id="PF00067">
    <property type="entry name" value="p450"/>
    <property type="match status" value="1"/>
</dbReference>
<keyword evidence="10" id="KW-1185">Reference proteome</keyword>
<protein>
    <submittedName>
        <fullName evidence="9">Cytochrome P450, family 82, subfamily C, polypeptide 4</fullName>
    </submittedName>
</protein>
<evidence type="ECO:0000256" key="1">
    <source>
        <dbReference type="ARBA" id="ARBA00001971"/>
    </source>
</evidence>
<dbReference type="OrthoDB" id="2789670at2759"/>
<dbReference type="GO" id="GO:0020037">
    <property type="term" value="F:heme binding"/>
    <property type="evidence" value="ECO:0007669"/>
    <property type="project" value="InterPro"/>
</dbReference>
<dbReference type="PRINTS" id="PR00463">
    <property type="entry name" value="EP450I"/>
</dbReference>
<evidence type="ECO:0000313" key="10">
    <source>
        <dbReference type="Proteomes" id="UP000585474"/>
    </source>
</evidence>
<feature type="transmembrane region" description="Helical" evidence="8">
    <location>
        <begin position="6"/>
        <end position="26"/>
    </location>
</feature>
<keyword evidence="4" id="KW-0560">Oxidoreductase</keyword>
<evidence type="ECO:0000256" key="5">
    <source>
        <dbReference type="ARBA" id="ARBA00023004"/>
    </source>
</evidence>
<comment type="cofactor">
    <cofactor evidence="1">
        <name>heme</name>
        <dbReference type="ChEBI" id="CHEBI:30413"/>
    </cofactor>
</comment>
<dbReference type="AlphaFoldDB" id="A0A7J0EI17"/>
<dbReference type="GO" id="GO:0016705">
    <property type="term" value="F:oxidoreductase activity, acting on paired donors, with incorporation or reduction of molecular oxygen"/>
    <property type="evidence" value="ECO:0007669"/>
    <property type="project" value="InterPro"/>
</dbReference>
<dbReference type="EMBL" id="BJWL01000004">
    <property type="protein sequence ID" value="GFY86118.1"/>
    <property type="molecule type" value="Genomic_DNA"/>
</dbReference>
<keyword evidence="3" id="KW-0479">Metal-binding</keyword>
<feature type="transmembrane region" description="Helical" evidence="8">
    <location>
        <begin position="231"/>
        <end position="250"/>
    </location>
</feature>
<dbReference type="InterPro" id="IPR002401">
    <property type="entry name" value="Cyt_P450_E_grp-I"/>
</dbReference>
<evidence type="ECO:0000256" key="2">
    <source>
        <dbReference type="ARBA" id="ARBA00022617"/>
    </source>
</evidence>
<evidence type="ECO:0000256" key="7">
    <source>
        <dbReference type="SAM" id="MobiDB-lite"/>
    </source>
</evidence>
<proteinExistence type="predicted"/>
<evidence type="ECO:0000256" key="3">
    <source>
        <dbReference type="ARBA" id="ARBA00022723"/>
    </source>
</evidence>
<keyword evidence="6" id="KW-0503">Monooxygenase</keyword>
<keyword evidence="8" id="KW-1133">Transmembrane helix</keyword>
<keyword evidence="8" id="KW-0472">Membrane</keyword>
<dbReference type="PANTHER" id="PTHR47947">
    <property type="entry name" value="CYTOCHROME P450 82C3-RELATED"/>
    <property type="match status" value="1"/>
</dbReference>
<dbReference type="InterPro" id="IPR050651">
    <property type="entry name" value="Plant_Cytochrome_P450_Monoox"/>
</dbReference>
<organism evidence="9 10">
    <name type="scientific">Actinidia rufa</name>
    <dbReference type="NCBI Taxonomy" id="165716"/>
    <lineage>
        <taxon>Eukaryota</taxon>
        <taxon>Viridiplantae</taxon>
        <taxon>Streptophyta</taxon>
        <taxon>Embryophyta</taxon>
        <taxon>Tracheophyta</taxon>
        <taxon>Spermatophyta</taxon>
        <taxon>Magnoliopsida</taxon>
        <taxon>eudicotyledons</taxon>
        <taxon>Gunneridae</taxon>
        <taxon>Pentapetalae</taxon>
        <taxon>asterids</taxon>
        <taxon>Ericales</taxon>
        <taxon>Actinidiaceae</taxon>
        <taxon>Actinidia</taxon>
    </lineage>
</organism>
<evidence type="ECO:0000256" key="6">
    <source>
        <dbReference type="ARBA" id="ARBA00023033"/>
    </source>
</evidence>